<reference evidence="2 3" key="1">
    <citation type="submission" date="2017-11" db="EMBL/GenBank/DDBJ databases">
        <title>De-novo sequencing of pomegranate (Punica granatum L.) genome.</title>
        <authorList>
            <person name="Akparov Z."/>
            <person name="Amiraslanov A."/>
            <person name="Hajiyeva S."/>
            <person name="Abbasov M."/>
            <person name="Kaur K."/>
            <person name="Hamwieh A."/>
            <person name="Solovyev V."/>
            <person name="Salamov A."/>
            <person name="Braich B."/>
            <person name="Kosarev P."/>
            <person name="Mahmoud A."/>
            <person name="Hajiyev E."/>
            <person name="Babayeva S."/>
            <person name="Izzatullayeva V."/>
            <person name="Mammadov A."/>
            <person name="Mammadov A."/>
            <person name="Sharifova S."/>
            <person name="Ojaghi J."/>
            <person name="Eynullazada K."/>
            <person name="Bayramov B."/>
            <person name="Abdulazimova A."/>
            <person name="Shahmuradov I."/>
        </authorList>
    </citation>
    <scope>NUCLEOTIDE SEQUENCE [LARGE SCALE GENOMIC DNA]</scope>
    <source>
        <strain evidence="3">cv. AG2017</strain>
        <tissue evidence="2">Leaf</tissue>
    </source>
</reference>
<dbReference type="AlphaFoldDB" id="A0A2I0K9Y6"/>
<evidence type="ECO:0000256" key="1">
    <source>
        <dbReference type="SAM" id="MobiDB-lite"/>
    </source>
</evidence>
<keyword evidence="3" id="KW-1185">Reference proteome</keyword>
<organism evidence="2 3">
    <name type="scientific">Punica granatum</name>
    <name type="common">Pomegranate</name>
    <dbReference type="NCBI Taxonomy" id="22663"/>
    <lineage>
        <taxon>Eukaryota</taxon>
        <taxon>Viridiplantae</taxon>
        <taxon>Streptophyta</taxon>
        <taxon>Embryophyta</taxon>
        <taxon>Tracheophyta</taxon>
        <taxon>Spermatophyta</taxon>
        <taxon>Magnoliopsida</taxon>
        <taxon>eudicotyledons</taxon>
        <taxon>Gunneridae</taxon>
        <taxon>Pentapetalae</taxon>
        <taxon>rosids</taxon>
        <taxon>malvids</taxon>
        <taxon>Myrtales</taxon>
        <taxon>Lythraceae</taxon>
        <taxon>Punica</taxon>
    </lineage>
</organism>
<accession>A0A2I0K9Y6</accession>
<sequence>MTGRGSGPPIGDVEPSIEGTDTHRGRQRPRWRGRGRRLAARTLNLPGTLTRGPWSIRVRGSQLATPNPPSRESVPTKDVGALGGGVGVADWLPRPLPLSIFLYRTKMKQNGKLMIDMIK</sequence>
<dbReference type="EMBL" id="PGOL01000787">
    <property type="protein sequence ID" value="PKI64923.1"/>
    <property type="molecule type" value="Genomic_DNA"/>
</dbReference>
<feature type="region of interest" description="Disordered" evidence="1">
    <location>
        <begin position="1"/>
        <end position="35"/>
    </location>
</feature>
<protein>
    <submittedName>
        <fullName evidence="2">Uncharacterized protein</fullName>
    </submittedName>
</protein>
<gene>
    <name evidence="2" type="ORF">CRG98_014665</name>
</gene>
<name>A0A2I0K9Y6_PUNGR</name>
<dbReference type="Proteomes" id="UP000233551">
    <property type="component" value="Unassembled WGS sequence"/>
</dbReference>
<feature type="compositionally biased region" description="Basic residues" evidence="1">
    <location>
        <begin position="25"/>
        <end position="35"/>
    </location>
</feature>
<proteinExistence type="predicted"/>
<evidence type="ECO:0000313" key="2">
    <source>
        <dbReference type="EMBL" id="PKI64923.1"/>
    </source>
</evidence>
<evidence type="ECO:0000313" key="3">
    <source>
        <dbReference type="Proteomes" id="UP000233551"/>
    </source>
</evidence>
<comment type="caution">
    <text evidence="2">The sequence shown here is derived from an EMBL/GenBank/DDBJ whole genome shotgun (WGS) entry which is preliminary data.</text>
</comment>